<accession>A0A061S9C0</accession>
<dbReference type="EMBL" id="GBEZ01003372">
    <property type="protein sequence ID" value="JAC81762.1"/>
    <property type="molecule type" value="Transcribed_RNA"/>
</dbReference>
<keyword evidence="7 8" id="KW-0472">Membrane</keyword>
<dbReference type="PANTHER" id="PTHR24223">
    <property type="entry name" value="ATP-BINDING CASSETTE SUB-FAMILY C"/>
    <property type="match status" value="1"/>
</dbReference>
<feature type="transmembrane region" description="Helical" evidence="8">
    <location>
        <begin position="249"/>
        <end position="270"/>
    </location>
</feature>
<dbReference type="GO" id="GO:0140359">
    <property type="term" value="F:ABC-type transporter activity"/>
    <property type="evidence" value="ECO:0007669"/>
    <property type="project" value="InterPro"/>
</dbReference>
<feature type="non-terminal residue" evidence="10">
    <location>
        <position position="412"/>
    </location>
</feature>
<evidence type="ECO:0000256" key="2">
    <source>
        <dbReference type="ARBA" id="ARBA00022448"/>
    </source>
</evidence>
<sequence length="412" mass="45462">ENETKPAVSAAVALLNCASDSRITAVHNKKVNGYKFDSPDGKENSNSINKCRKSPEETANWFSRLLFCYCNRVLWQGCKKQLNIEDLWPTNSVDDVGQVYGHFKTHLEASKSEKNPSGHLAKALSRALLPAFLWSGVLKLAWAALEFAGPLLLESAAAMLLNNMAFHVSFRVGMHTKIATIHLVYEKLSSLSLAAKSKLGSGMIANLQSNDTMKLWMLPQFLHSIWIAPLQIIVFMGLLIRIIGFFPTLAGLAVTVSLIPLSTVTGKALAKVRRKVVQLTDRRVKVVSEVVGGIKAIKLYAWEEPYKERLCGLRNVELAQVKKAALLQGVNMIIFSSSPILISIATFGVYAALGKRLLPSVAFPALSLFNLLRFPILMLPMQITNIINAKVSHKRLQDFISLEETEGVPRSP</sequence>
<evidence type="ECO:0000256" key="4">
    <source>
        <dbReference type="ARBA" id="ARBA00022741"/>
    </source>
</evidence>
<dbReference type="GO" id="GO:0005524">
    <property type="term" value="F:ATP binding"/>
    <property type="evidence" value="ECO:0007669"/>
    <property type="project" value="UniProtKB-KW"/>
</dbReference>
<feature type="non-terminal residue" evidence="10">
    <location>
        <position position="1"/>
    </location>
</feature>
<dbReference type="AlphaFoldDB" id="A0A061S9C0"/>
<evidence type="ECO:0000256" key="6">
    <source>
        <dbReference type="ARBA" id="ARBA00022989"/>
    </source>
</evidence>
<evidence type="ECO:0000313" key="10">
    <source>
        <dbReference type="EMBL" id="JAC81762.1"/>
    </source>
</evidence>
<feature type="transmembrane region" description="Helical" evidence="8">
    <location>
        <begin position="365"/>
        <end position="387"/>
    </location>
</feature>
<dbReference type="CDD" id="cd18579">
    <property type="entry name" value="ABC_6TM_ABCC_D1"/>
    <property type="match status" value="1"/>
</dbReference>
<name>A0A061S9C0_9CHLO</name>
<feature type="transmembrane region" description="Helical" evidence="8">
    <location>
        <begin position="221"/>
        <end position="243"/>
    </location>
</feature>
<organism evidence="10">
    <name type="scientific">Tetraselmis sp. GSL018</name>
    <dbReference type="NCBI Taxonomy" id="582737"/>
    <lineage>
        <taxon>Eukaryota</taxon>
        <taxon>Viridiplantae</taxon>
        <taxon>Chlorophyta</taxon>
        <taxon>core chlorophytes</taxon>
        <taxon>Chlorodendrophyceae</taxon>
        <taxon>Chlorodendrales</taxon>
        <taxon>Chlorodendraceae</taxon>
        <taxon>Tetraselmis</taxon>
    </lineage>
</organism>
<dbReference type="InterPro" id="IPR050173">
    <property type="entry name" value="ABC_transporter_C-like"/>
</dbReference>
<evidence type="ECO:0000256" key="8">
    <source>
        <dbReference type="SAM" id="Phobius"/>
    </source>
</evidence>
<feature type="transmembrane region" description="Helical" evidence="8">
    <location>
        <begin position="332"/>
        <end position="353"/>
    </location>
</feature>
<keyword evidence="4" id="KW-0547">Nucleotide-binding</keyword>
<comment type="subcellular location">
    <subcellularLocation>
        <location evidence="1">Membrane</location>
        <topology evidence="1">Multi-pass membrane protein</topology>
    </subcellularLocation>
</comment>
<dbReference type="InterPro" id="IPR044746">
    <property type="entry name" value="ABCC_6TM_D1"/>
</dbReference>
<evidence type="ECO:0000256" key="1">
    <source>
        <dbReference type="ARBA" id="ARBA00004141"/>
    </source>
</evidence>
<dbReference type="PANTHER" id="PTHR24223:SF453">
    <property type="entry name" value="ABC TRANSPORTER"/>
    <property type="match status" value="1"/>
</dbReference>
<proteinExistence type="predicted"/>
<protein>
    <submittedName>
        <fullName evidence="10">Glutathione s-conjugate transporting atpase</fullName>
    </submittedName>
</protein>
<reference evidence="10" key="1">
    <citation type="submission" date="2014-05" db="EMBL/GenBank/DDBJ databases">
        <title>The transcriptome of the halophilic microalga Tetraselmis sp. GSL018 isolated from the Great Salt Lake, Utah.</title>
        <authorList>
            <person name="Jinkerson R.E."/>
            <person name="D'Adamo S."/>
            <person name="Posewitz M.C."/>
        </authorList>
    </citation>
    <scope>NUCLEOTIDE SEQUENCE</scope>
    <source>
        <strain evidence="10">GSL018</strain>
    </source>
</reference>
<keyword evidence="3 8" id="KW-0812">Transmembrane</keyword>
<dbReference type="InterPro" id="IPR011527">
    <property type="entry name" value="ABC1_TM_dom"/>
</dbReference>
<dbReference type="GO" id="GO:0016020">
    <property type="term" value="C:membrane"/>
    <property type="evidence" value="ECO:0007669"/>
    <property type="project" value="UniProtKB-SubCell"/>
</dbReference>
<dbReference type="PROSITE" id="PS50929">
    <property type="entry name" value="ABC_TM1F"/>
    <property type="match status" value="1"/>
</dbReference>
<evidence type="ECO:0000256" key="7">
    <source>
        <dbReference type="ARBA" id="ARBA00023136"/>
    </source>
</evidence>
<gene>
    <name evidence="10" type="ORF">TSPGSL018_7191</name>
</gene>
<dbReference type="Gene3D" id="1.20.1560.10">
    <property type="entry name" value="ABC transporter type 1, transmembrane domain"/>
    <property type="match status" value="1"/>
</dbReference>
<dbReference type="InterPro" id="IPR036640">
    <property type="entry name" value="ABC1_TM_sf"/>
</dbReference>
<evidence type="ECO:0000259" key="9">
    <source>
        <dbReference type="PROSITE" id="PS50929"/>
    </source>
</evidence>
<evidence type="ECO:0000256" key="3">
    <source>
        <dbReference type="ARBA" id="ARBA00022692"/>
    </source>
</evidence>
<keyword evidence="5" id="KW-0067">ATP-binding</keyword>
<dbReference type="SUPFAM" id="SSF90123">
    <property type="entry name" value="ABC transporter transmembrane region"/>
    <property type="match status" value="1"/>
</dbReference>
<evidence type="ECO:0000256" key="5">
    <source>
        <dbReference type="ARBA" id="ARBA00022840"/>
    </source>
</evidence>
<keyword evidence="6 8" id="KW-1133">Transmembrane helix</keyword>
<feature type="domain" description="ABC transmembrane type-1" evidence="9">
    <location>
        <begin position="155"/>
        <end position="388"/>
    </location>
</feature>
<dbReference type="Pfam" id="PF00664">
    <property type="entry name" value="ABC_membrane"/>
    <property type="match status" value="1"/>
</dbReference>
<keyword evidence="2" id="KW-0813">Transport</keyword>